<dbReference type="EMBL" id="CP158375">
    <property type="protein sequence ID" value="XDO97631.1"/>
    <property type="molecule type" value="Genomic_DNA"/>
</dbReference>
<reference evidence="4" key="1">
    <citation type="submission" date="2024-06" db="EMBL/GenBank/DDBJ databases">
        <title>Caulobacter inopinatus, sp. nov.</title>
        <authorList>
            <person name="Donachie S.P."/>
        </authorList>
    </citation>
    <scope>NUCLEOTIDE SEQUENCE</scope>
    <source>
        <strain evidence="4">73W</strain>
    </source>
</reference>
<evidence type="ECO:0000256" key="2">
    <source>
        <dbReference type="SAM" id="SignalP"/>
    </source>
</evidence>
<proteinExistence type="predicted"/>
<dbReference type="EC" id="1.1.5.-" evidence="4"/>
<protein>
    <submittedName>
        <fullName evidence="4">PQQ-dependent sugar dehydrogenase</fullName>
        <ecNumber evidence="4">1.1.5.-</ecNumber>
    </submittedName>
</protein>
<name>A0AB39KW33_9CAUL</name>
<dbReference type="AlphaFoldDB" id="A0AB39KW33"/>
<organism evidence="4">
    <name type="scientific">Caulobacter sp. 73W</name>
    <dbReference type="NCBI Taxonomy" id="3161137"/>
    <lineage>
        <taxon>Bacteria</taxon>
        <taxon>Pseudomonadati</taxon>
        <taxon>Pseudomonadota</taxon>
        <taxon>Alphaproteobacteria</taxon>
        <taxon>Caulobacterales</taxon>
        <taxon>Caulobacteraceae</taxon>
        <taxon>Caulobacter</taxon>
    </lineage>
</organism>
<evidence type="ECO:0000313" key="4">
    <source>
        <dbReference type="EMBL" id="XDO97631.1"/>
    </source>
</evidence>
<feature type="domain" description="Glucose/Sorbosone dehydrogenase" evidence="3">
    <location>
        <begin position="72"/>
        <end position="403"/>
    </location>
</feature>
<dbReference type="InterPro" id="IPR012938">
    <property type="entry name" value="Glc/Sorbosone_DH"/>
</dbReference>
<keyword evidence="4" id="KW-0560">Oxidoreductase</keyword>
<dbReference type="GO" id="GO:0016491">
    <property type="term" value="F:oxidoreductase activity"/>
    <property type="evidence" value="ECO:0007669"/>
    <property type="project" value="UniProtKB-KW"/>
</dbReference>
<dbReference type="PANTHER" id="PTHR19328:SF75">
    <property type="entry name" value="ALDOSE SUGAR DEHYDROGENASE YLII"/>
    <property type="match status" value="1"/>
</dbReference>
<sequence>MRLIALLAATTLMTACGGSGETKTANAAAPKGPPVQTGPANTAYKPAFEGQTRAPEVKSDVALKVEVIADGLTNPWGLAFMPDGRMLVTEKPGRLIIVSRDGTKSAPITGLPPVHAVRQGGLLHVAIDPQFSTNRLIYWTYAEPRDGGNGTAAARGRLSDDGTKVENVQVIFRQTPTVQSDLHFGSRLAFAPDGKLFIGLGERSILEGRMQAQRLDGTLGKVVRINADGSIPADNPFVNTAGARPEIWAIGLRNIQGAAINPKTGELWTVEHGPRGGDELNIPRKGKDYGWPTITYGIEYSGGAIGKSESQKAGMEQPIYYWDPVIAPGGMTFYTGELFPAWKGNVFIGGLASSALVRLVMDGEKVVGEERLLTDEDSRIRDVVQGPDGALYLLTDDRGQVLRVSPK</sequence>
<keyword evidence="2" id="KW-0732">Signal</keyword>
<dbReference type="Gene3D" id="2.120.10.30">
    <property type="entry name" value="TolB, C-terminal domain"/>
    <property type="match status" value="1"/>
</dbReference>
<dbReference type="PROSITE" id="PS51257">
    <property type="entry name" value="PROKAR_LIPOPROTEIN"/>
    <property type="match status" value="1"/>
</dbReference>
<feature type="signal peptide" evidence="2">
    <location>
        <begin position="1"/>
        <end position="17"/>
    </location>
</feature>
<dbReference type="PANTHER" id="PTHR19328">
    <property type="entry name" value="HEDGEHOG-INTERACTING PROTEIN"/>
    <property type="match status" value="1"/>
</dbReference>
<gene>
    <name evidence="4" type="ORF">ABOZ73_04210</name>
</gene>
<dbReference type="InterPro" id="IPR011041">
    <property type="entry name" value="Quinoprot_gluc/sorb_DH_b-prop"/>
</dbReference>
<feature type="chain" id="PRO_5044277622" evidence="2">
    <location>
        <begin position="18"/>
        <end position="407"/>
    </location>
</feature>
<dbReference type="Pfam" id="PF07995">
    <property type="entry name" value="GSDH"/>
    <property type="match status" value="1"/>
</dbReference>
<dbReference type="SUPFAM" id="SSF50952">
    <property type="entry name" value="Soluble quinoprotein glucose dehydrogenase"/>
    <property type="match status" value="1"/>
</dbReference>
<accession>A0AB39KW33</accession>
<dbReference type="InterPro" id="IPR011042">
    <property type="entry name" value="6-blade_b-propeller_TolB-like"/>
</dbReference>
<evidence type="ECO:0000259" key="3">
    <source>
        <dbReference type="Pfam" id="PF07995"/>
    </source>
</evidence>
<feature type="region of interest" description="Disordered" evidence="1">
    <location>
        <begin position="20"/>
        <end position="39"/>
    </location>
</feature>
<evidence type="ECO:0000256" key="1">
    <source>
        <dbReference type="SAM" id="MobiDB-lite"/>
    </source>
</evidence>
<dbReference type="RefSeq" id="WP_369060986.1">
    <property type="nucleotide sequence ID" value="NZ_CP158375.1"/>
</dbReference>